<feature type="transmembrane region" description="Helical" evidence="1">
    <location>
        <begin position="30"/>
        <end position="55"/>
    </location>
</feature>
<keyword evidence="3" id="KW-1185">Reference proteome</keyword>
<accession>A0A5B2VDV5</accession>
<dbReference type="RefSeq" id="WP_149818173.1">
    <property type="nucleotide sequence ID" value="NZ_VUOA01000022.1"/>
</dbReference>
<dbReference type="AlphaFoldDB" id="A0A5B2VDV5"/>
<comment type="caution">
    <text evidence="2">The sequence shown here is derived from an EMBL/GenBank/DDBJ whole genome shotgun (WGS) entry which is preliminary data.</text>
</comment>
<keyword evidence="1" id="KW-1133">Transmembrane helix</keyword>
<evidence type="ECO:0000313" key="2">
    <source>
        <dbReference type="EMBL" id="KAA2236908.1"/>
    </source>
</evidence>
<dbReference type="Proteomes" id="UP000323142">
    <property type="component" value="Unassembled WGS sequence"/>
</dbReference>
<reference evidence="2 3" key="2">
    <citation type="submission" date="2019-09" db="EMBL/GenBank/DDBJ databases">
        <authorList>
            <person name="Jin C."/>
        </authorList>
    </citation>
    <scope>NUCLEOTIDE SEQUENCE [LARGE SCALE GENOMIC DNA]</scope>
    <source>
        <strain evidence="2 3">BN140002</strain>
    </source>
</reference>
<dbReference type="EMBL" id="VUOA01000022">
    <property type="protein sequence ID" value="KAA2236908.1"/>
    <property type="molecule type" value="Genomic_DNA"/>
</dbReference>
<protein>
    <submittedName>
        <fullName evidence="2">Uncharacterized protein</fullName>
    </submittedName>
</protein>
<gene>
    <name evidence="2" type="ORF">F0L46_13035</name>
</gene>
<evidence type="ECO:0000313" key="3">
    <source>
        <dbReference type="Proteomes" id="UP000323142"/>
    </source>
</evidence>
<keyword evidence="1" id="KW-0812">Transmembrane</keyword>
<proteinExistence type="predicted"/>
<organism evidence="2 3">
    <name type="scientific">Salinarimonas soli</name>
    <dbReference type="NCBI Taxonomy" id="1638099"/>
    <lineage>
        <taxon>Bacteria</taxon>
        <taxon>Pseudomonadati</taxon>
        <taxon>Pseudomonadota</taxon>
        <taxon>Alphaproteobacteria</taxon>
        <taxon>Hyphomicrobiales</taxon>
        <taxon>Salinarimonadaceae</taxon>
        <taxon>Salinarimonas</taxon>
    </lineage>
</organism>
<sequence>MKIIDLNMRMRPLALSEDQSYRMPRMLAELWPIAAIGLGCVLTLAWCLGLAWAALALVGAI</sequence>
<evidence type="ECO:0000256" key="1">
    <source>
        <dbReference type="SAM" id="Phobius"/>
    </source>
</evidence>
<keyword evidence="1" id="KW-0472">Membrane</keyword>
<reference evidence="2 3" key="1">
    <citation type="submission" date="2019-09" db="EMBL/GenBank/DDBJ databases">
        <title>Salinarimonas rosea gen. nov., sp. nov., a new member of the a-2 subgroup of the Proteobacteria.</title>
        <authorList>
            <person name="Liu J."/>
        </authorList>
    </citation>
    <scope>NUCLEOTIDE SEQUENCE [LARGE SCALE GENOMIC DNA]</scope>
    <source>
        <strain evidence="2 3">BN140002</strain>
    </source>
</reference>
<name>A0A5B2VDV5_9HYPH</name>